<evidence type="ECO:0000256" key="5">
    <source>
        <dbReference type="ARBA" id="ARBA00023004"/>
    </source>
</evidence>
<evidence type="ECO:0000256" key="3">
    <source>
        <dbReference type="ARBA" id="ARBA00022691"/>
    </source>
</evidence>
<dbReference type="Gene3D" id="3.20.20.70">
    <property type="entry name" value="Aldolase class I"/>
    <property type="match status" value="1"/>
</dbReference>
<evidence type="ECO:0000256" key="6">
    <source>
        <dbReference type="ARBA" id="ARBA00023014"/>
    </source>
</evidence>
<dbReference type="RefSeq" id="WP_152157333.1">
    <property type="nucleotide sequence ID" value="NZ_WEHX01000002.1"/>
</dbReference>
<keyword evidence="3" id="KW-0949">S-adenosyl-L-methionine</keyword>
<organism evidence="8 9">
    <name type="scientific">Sutterella seckii</name>
    <dbReference type="NCBI Taxonomy" id="1944635"/>
    <lineage>
        <taxon>Bacteria</taxon>
        <taxon>Pseudomonadati</taxon>
        <taxon>Pseudomonadota</taxon>
        <taxon>Betaproteobacteria</taxon>
        <taxon>Burkholderiales</taxon>
        <taxon>Sutterellaceae</taxon>
        <taxon>Sutterella</taxon>
    </lineage>
</organism>
<dbReference type="InterPro" id="IPR013785">
    <property type="entry name" value="Aldolase_TIM"/>
</dbReference>
<dbReference type="InterPro" id="IPR007197">
    <property type="entry name" value="rSAM"/>
</dbReference>
<feature type="domain" description="Radical SAM core" evidence="7">
    <location>
        <begin position="33"/>
        <end position="188"/>
    </location>
</feature>
<dbReference type="PANTHER" id="PTHR43787:SF11">
    <property type="entry name" value="UPF0026 PROTEIN SLR1464"/>
    <property type="match status" value="1"/>
</dbReference>
<dbReference type="InterPro" id="IPR058240">
    <property type="entry name" value="rSAM_sf"/>
</dbReference>
<evidence type="ECO:0000259" key="7">
    <source>
        <dbReference type="Pfam" id="PF04055"/>
    </source>
</evidence>
<dbReference type="SFLD" id="SFLDG01083">
    <property type="entry name" value="Uncharacterised_Radical_SAM_Su"/>
    <property type="match status" value="1"/>
</dbReference>
<dbReference type="GO" id="GO:0051539">
    <property type="term" value="F:4 iron, 4 sulfur cluster binding"/>
    <property type="evidence" value="ECO:0007669"/>
    <property type="project" value="UniProtKB-KW"/>
</dbReference>
<name>A0A6I1EUT3_9BURK</name>
<keyword evidence="5" id="KW-0408">Iron</keyword>
<gene>
    <name evidence="8" type="ORF">GBM95_00730</name>
</gene>
<comment type="cofactor">
    <cofactor evidence="1">
        <name>[4Fe-4S] cluster</name>
        <dbReference type="ChEBI" id="CHEBI:49883"/>
    </cofactor>
</comment>
<evidence type="ECO:0000256" key="2">
    <source>
        <dbReference type="ARBA" id="ARBA00022485"/>
    </source>
</evidence>
<proteinExistence type="predicted"/>
<reference evidence="8 9" key="1">
    <citation type="submission" date="2019-10" db="EMBL/GenBank/DDBJ databases">
        <title>Genome diversity of Sutterella seckii.</title>
        <authorList>
            <person name="Chaplin A.V."/>
            <person name="Sokolova S.R."/>
            <person name="Mosin K.A."/>
            <person name="Ivanova E.L."/>
            <person name="Kochetkova T.O."/>
            <person name="Goltsov A.Y."/>
            <person name="Trofimov D.Y."/>
            <person name="Efimov B.A."/>
        </authorList>
    </citation>
    <scope>NUCLEOTIDE SEQUENCE [LARGE SCALE GENOMIC DNA]</scope>
    <source>
        <strain evidence="8 9">ASD393</strain>
    </source>
</reference>
<dbReference type="OrthoDB" id="9800840at2"/>
<dbReference type="Proteomes" id="UP000430564">
    <property type="component" value="Unassembled WGS sequence"/>
</dbReference>
<keyword evidence="4" id="KW-0479">Metal-binding</keyword>
<evidence type="ECO:0000256" key="4">
    <source>
        <dbReference type="ARBA" id="ARBA00022723"/>
    </source>
</evidence>
<evidence type="ECO:0000313" key="9">
    <source>
        <dbReference type="Proteomes" id="UP000430564"/>
    </source>
</evidence>
<dbReference type="SFLD" id="SFLDS00029">
    <property type="entry name" value="Radical_SAM"/>
    <property type="match status" value="1"/>
</dbReference>
<sequence>MSTILFPSPIFGPVHSRRLGISLGINLLPADGKICSFDCIYCECGLNGSHRPHLKMPSRALVRSELEGKLAEMAAAGQKPDAITFAGNGEPTGHPEFAQIVDDVIKLRDRFAPKAKISVLTNAFHILRPEVFAALQRVDNALLKLDTVNLEYIELVNRPQGRYDLERLVEKMKAFEGNCMIQTMFMKGSWEGKSVDNTSERFVGPWLAAVKAIRPKLVTIYTIDRETPDKSLEKATHEELDRIAARLREAGLECTVSY</sequence>
<keyword evidence="2" id="KW-0004">4Fe-4S</keyword>
<dbReference type="SUPFAM" id="SSF102114">
    <property type="entry name" value="Radical SAM enzymes"/>
    <property type="match status" value="1"/>
</dbReference>
<dbReference type="EMBL" id="WEHX01000002">
    <property type="protein sequence ID" value="KAB7663061.1"/>
    <property type="molecule type" value="Genomic_DNA"/>
</dbReference>
<dbReference type="GO" id="GO:0046872">
    <property type="term" value="F:metal ion binding"/>
    <property type="evidence" value="ECO:0007669"/>
    <property type="project" value="UniProtKB-KW"/>
</dbReference>
<dbReference type="AlphaFoldDB" id="A0A6I1EUT3"/>
<keyword evidence="6" id="KW-0411">Iron-sulfur</keyword>
<dbReference type="CDD" id="cd01335">
    <property type="entry name" value="Radical_SAM"/>
    <property type="match status" value="1"/>
</dbReference>
<accession>A0A6I1EUT3</accession>
<evidence type="ECO:0000313" key="8">
    <source>
        <dbReference type="EMBL" id="KAB7663061.1"/>
    </source>
</evidence>
<dbReference type="Pfam" id="PF04055">
    <property type="entry name" value="Radical_SAM"/>
    <property type="match status" value="1"/>
</dbReference>
<protein>
    <submittedName>
        <fullName evidence="8">Radical SAM protein</fullName>
    </submittedName>
</protein>
<dbReference type="InterPro" id="IPR040084">
    <property type="entry name" value="GTPase_Obg"/>
</dbReference>
<dbReference type="GO" id="GO:0003824">
    <property type="term" value="F:catalytic activity"/>
    <property type="evidence" value="ECO:0007669"/>
    <property type="project" value="InterPro"/>
</dbReference>
<dbReference type="PANTHER" id="PTHR43787">
    <property type="entry name" value="FEMO COFACTOR BIOSYNTHESIS PROTEIN NIFB-RELATED"/>
    <property type="match status" value="1"/>
</dbReference>
<evidence type="ECO:0000256" key="1">
    <source>
        <dbReference type="ARBA" id="ARBA00001966"/>
    </source>
</evidence>
<comment type="caution">
    <text evidence="8">The sequence shown here is derived from an EMBL/GenBank/DDBJ whole genome shotgun (WGS) entry which is preliminary data.</text>
</comment>